<accession>A0A8D9D9Y9</accession>
<proteinExistence type="predicted"/>
<dbReference type="Gramene" id="A06p26540.2_BraZ1">
    <property type="protein sequence ID" value="A06p26540.2_BraZ1.CDS"/>
    <property type="gene ID" value="A06g26540.2_BraZ1"/>
</dbReference>
<protein>
    <submittedName>
        <fullName evidence="1">Uncharacterized protein</fullName>
    </submittedName>
</protein>
<evidence type="ECO:0000313" key="2">
    <source>
        <dbReference type="Proteomes" id="UP000694005"/>
    </source>
</evidence>
<name>A0A8D9D9Y9_BRACM</name>
<dbReference type="EMBL" id="LS974622">
    <property type="protein sequence ID" value="CAG7870414.1"/>
    <property type="molecule type" value="Genomic_DNA"/>
</dbReference>
<gene>
    <name evidence="1" type="ORF">BRAPAZ1V2_A06P26540.2</name>
</gene>
<organism evidence="1 2">
    <name type="scientific">Brassica campestris</name>
    <name type="common">Field mustard</name>
    <dbReference type="NCBI Taxonomy" id="3711"/>
    <lineage>
        <taxon>Eukaryota</taxon>
        <taxon>Viridiplantae</taxon>
        <taxon>Streptophyta</taxon>
        <taxon>Embryophyta</taxon>
        <taxon>Tracheophyta</taxon>
        <taxon>Spermatophyta</taxon>
        <taxon>Magnoliopsida</taxon>
        <taxon>eudicotyledons</taxon>
        <taxon>Gunneridae</taxon>
        <taxon>Pentapetalae</taxon>
        <taxon>rosids</taxon>
        <taxon>malvids</taxon>
        <taxon>Brassicales</taxon>
        <taxon>Brassicaceae</taxon>
        <taxon>Brassiceae</taxon>
        <taxon>Brassica</taxon>
    </lineage>
</organism>
<evidence type="ECO:0000313" key="1">
    <source>
        <dbReference type="EMBL" id="CAG7870414.1"/>
    </source>
</evidence>
<dbReference type="AlphaFoldDB" id="A0A8D9D9Y9"/>
<feature type="non-terminal residue" evidence="1">
    <location>
        <position position="1"/>
    </location>
</feature>
<reference evidence="1 2" key="1">
    <citation type="submission" date="2021-07" db="EMBL/GenBank/DDBJ databases">
        <authorList>
            <consortium name="Genoscope - CEA"/>
            <person name="William W."/>
        </authorList>
    </citation>
    <scope>NUCLEOTIDE SEQUENCE [LARGE SCALE GENOMIC DNA]</scope>
</reference>
<sequence length="36" mass="3940">ASTHRTSVAVCGCPSAHTRRLWLSVFVRVCLSAHTE</sequence>
<dbReference type="Proteomes" id="UP000694005">
    <property type="component" value="Chromosome A06"/>
</dbReference>